<comment type="similarity">
    <text evidence="1">Belongs to the SMC family. SbcC subfamily.</text>
</comment>
<proteinExistence type="inferred from homology"/>
<feature type="coiled-coil region" evidence="4">
    <location>
        <begin position="882"/>
        <end position="909"/>
    </location>
</feature>
<dbReference type="InterPro" id="IPR038729">
    <property type="entry name" value="Rad50/SbcC_AAA"/>
</dbReference>
<dbReference type="Gene3D" id="3.40.50.300">
    <property type="entry name" value="P-loop containing nucleotide triphosphate hydrolases"/>
    <property type="match status" value="2"/>
</dbReference>
<feature type="compositionally biased region" description="Low complexity" evidence="5">
    <location>
        <begin position="522"/>
        <end position="532"/>
    </location>
</feature>
<gene>
    <name evidence="7" type="ORF">HNI00_16575</name>
</gene>
<dbReference type="Gene3D" id="1.10.287.510">
    <property type="entry name" value="Helix hairpin bin"/>
    <property type="match status" value="1"/>
</dbReference>
<keyword evidence="4" id="KW-0175">Coiled coil</keyword>
<feature type="domain" description="Rad50/SbcC-type AAA" evidence="6">
    <location>
        <begin position="5"/>
        <end position="199"/>
    </location>
</feature>
<evidence type="ECO:0000256" key="1">
    <source>
        <dbReference type="ARBA" id="ARBA00006930"/>
    </source>
</evidence>
<feature type="coiled-coil region" evidence="4">
    <location>
        <begin position="721"/>
        <end position="762"/>
    </location>
</feature>
<dbReference type="Pfam" id="PF13558">
    <property type="entry name" value="SbcC_Walker_B"/>
    <property type="match status" value="1"/>
</dbReference>
<evidence type="ECO:0000259" key="6">
    <source>
        <dbReference type="Pfam" id="PF13476"/>
    </source>
</evidence>
<dbReference type="GO" id="GO:0016887">
    <property type="term" value="F:ATP hydrolysis activity"/>
    <property type="evidence" value="ECO:0007669"/>
    <property type="project" value="InterPro"/>
</dbReference>
<dbReference type="EMBL" id="CP053540">
    <property type="protein sequence ID" value="WOB44582.1"/>
    <property type="molecule type" value="Genomic_DNA"/>
</dbReference>
<dbReference type="PANTHER" id="PTHR32114">
    <property type="entry name" value="ABC TRANSPORTER ABCH.3"/>
    <property type="match status" value="1"/>
</dbReference>
<comment type="subunit">
    <text evidence="2">Heterodimer of SbcC and SbcD.</text>
</comment>
<accession>A0AA96Y4C4</accession>
<feature type="coiled-coil region" evidence="4">
    <location>
        <begin position="467"/>
        <end position="494"/>
    </location>
</feature>
<evidence type="ECO:0000313" key="7">
    <source>
        <dbReference type="EMBL" id="WOB44582.1"/>
    </source>
</evidence>
<feature type="region of interest" description="Disordered" evidence="5">
    <location>
        <begin position="498"/>
        <end position="552"/>
    </location>
</feature>
<dbReference type="Pfam" id="PF13476">
    <property type="entry name" value="AAA_23"/>
    <property type="match status" value="1"/>
</dbReference>
<sequence>MIPLQLKLKNFLSYRQAALDFRGLHVACVCGQNGAGKSSLLEAIAWAIWGESRATHEDDVIHQGETEAQVEFTFSCRQQTYRVLRTRVRGQTSSLELQIETPTGFRPLTERGMRATQQLILQHLRLDYETFVNSAYLRQGRADEFMLKRPGERKQILADLLKLDQYDEAAETARERSRLAKAELDVLERSLETLAQQLEAGASLSAECEALRATIDTWQRDQTSDTDALHQLQAVQQQRRTWTQQLHLHQQQEQRLRQDGQRLQQDLAAAQQQLRSLEATLSKADEITAGYTEFHSLQTEEEIQSAKFHAHQAAIAQRDQLQQQLNTQLAALQDQHLRLQAQRDTLQQQIQELQHTLAKAPDLDTALENLRMARERLVQLDQLQSQAAPLMQRQQQIRATLDRAQARLQARLEEYQTTRQQLLQQQAQQAQACQALTAIMERSAYLENRRRYQQELREKGMERRTFMERLQERQRELEAQVAGLDNKMALLQQQMPGAIAQPASSLEPQRTSSERASERSPELSSELSSVPLEAERSDSAGIRKRRGKPKRTTLKVLPDAALMVHSHEQPGSQSSFPPCPLCDRPLDEHHWAVVMERHHAEKQELYDQLWVIREQLAVSEREIQVLRQEYRDLEKELADYSDVLQLQGQLQQQVQDRAAVEARLQQLAQEEADLGRSLQTGDYAPDLHEELRLLDETLAQLQYDDRDHALARGEVDRWRWAEIKHAELKQAQKRLQQLLAQQPELEAQLATVEQQRAELLNQSVLQRQIRDLEQQIEAIAYNLKRHTTLRNALRLAQVWQLRHQELQQAQQQYPQVQQQVKDLAARLTERSHLLDTLSADIRALVQQIEATPDPARAIATLEQQIQQRRTQLDAGLANLGRLEQQIQQLAALEQQQADLLIQQRNLQRQRQVYHELAQAFGKNGIQALMIENVLPQLEAEANQILGRLSNHQLHIRFVTQRARRKGKSTSPQGLIDTLDILIADANGTRPYETYSGGEAFRVNFSIRLALARLLSQRSGTAMQMLIVDEGFGTQDDAGCDRLIAAIQAIAPDFACILTVTHMPRFKEAFQTHIKVTKTDQGSALSLAF</sequence>
<evidence type="ECO:0000256" key="2">
    <source>
        <dbReference type="ARBA" id="ARBA00011322"/>
    </source>
</evidence>
<evidence type="ECO:0000256" key="5">
    <source>
        <dbReference type="SAM" id="MobiDB-lite"/>
    </source>
</evidence>
<feature type="compositionally biased region" description="Basic and acidic residues" evidence="5">
    <location>
        <begin position="512"/>
        <end position="521"/>
    </location>
</feature>
<feature type="coiled-coil region" evidence="4">
    <location>
        <begin position="322"/>
        <end position="432"/>
    </location>
</feature>
<feature type="coiled-coil region" evidence="4">
    <location>
        <begin position="616"/>
        <end position="670"/>
    </location>
</feature>
<dbReference type="InterPro" id="IPR027417">
    <property type="entry name" value="P-loop_NTPase"/>
</dbReference>
<dbReference type="GO" id="GO:0006302">
    <property type="term" value="P:double-strand break repair"/>
    <property type="evidence" value="ECO:0007669"/>
    <property type="project" value="InterPro"/>
</dbReference>
<feature type="compositionally biased region" description="Polar residues" evidence="5">
    <location>
        <begin position="502"/>
        <end position="511"/>
    </location>
</feature>
<feature type="coiled-coil region" evidence="4">
    <location>
        <begin position="163"/>
        <end position="197"/>
    </location>
</feature>
<dbReference type="SUPFAM" id="SSF75712">
    <property type="entry name" value="Rad50 coiled-coil Zn hook"/>
    <property type="match status" value="1"/>
</dbReference>
<organism evidence="7">
    <name type="scientific">Thermoleptolyngbya oregonensis NK1-22</name>
    <dbReference type="NCBI Taxonomy" id="2547457"/>
    <lineage>
        <taxon>Bacteria</taxon>
        <taxon>Bacillati</taxon>
        <taxon>Cyanobacteriota</taxon>
        <taxon>Cyanophyceae</taxon>
        <taxon>Oculatellales</taxon>
        <taxon>Oculatellaceae</taxon>
        <taxon>Thermoleptolyngbya</taxon>
    </lineage>
</organism>
<dbReference type="PANTHER" id="PTHR32114:SF2">
    <property type="entry name" value="ABC TRANSPORTER ABCH.3"/>
    <property type="match status" value="1"/>
</dbReference>
<feature type="compositionally biased region" description="Basic residues" evidence="5">
    <location>
        <begin position="542"/>
        <end position="552"/>
    </location>
</feature>
<evidence type="ECO:0000256" key="3">
    <source>
        <dbReference type="ARBA" id="ARBA00013368"/>
    </source>
</evidence>
<dbReference type="AlphaFoldDB" id="A0AA96Y4C4"/>
<name>A0AA96Y4C4_9CYAN</name>
<feature type="coiled-coil region" evidence="4">
    <location>
        <begin position="232"/>
        <end position="287"/>
    </location>
</feature>
<protein>
    <recommendedName>
        <fullName evidence="3">Nuclease SbcCD subunit C</fullName>
    </recommendedName>
</protein>
<dbReference type="SUPFAM" id="SSF52540">
    <property type="entry name" value="P-loop containing nucleoside triphosphate hydrolases"/>
    <property type="match status" value="2"/>
</dbReference>
<dbReference type="KEGG" id="tog:HNI00_16575"/>
<evidence type="ECO:0000256" key="4">
    <source>
        <dbReference type="SAM" id="Coils"/>
    </source>
</evidence>
<dbReference type="RefSeq" id="WP_316787654.1">
    <property type="nucleotide sequence ID" value="NZ_CP053540.1"/>
</dbReference>
<reference evidence="7" key="1">
    <citation type="submission" date="2020-05" db="EMBL/GenBank/DDBJ databases">
        <authorList>
            <person name="Zhu T."/>
            <person name="Keshari N."/>
            <person name="Lu X."/>
        </authorList>
    </citation>
    <scope>NUCLEOTIDE SEQUENCE</scope>
    <source>
        <strain evidence="7">NK1-22</strain>
    </source>
</reference>